<dbReference type="EMBL" id="JAIWYP010000001">
    <property type="protein sequence ID" value="KAH3887706.1"/>
    <property type="molecule type" value="Genomic_DNA"/>
</dbReference>
<keyword evidence="2" id="KW-1185">Reference proteome</keyword>
<organism evidence="1 2">
    <name type="scientific">Dreissena polymorpha</name>
    <name type="common">Zebra mussel</name>
    <name type="synonym">Mytilus polymorpha</name>
    <dbReference type="NCBI Taxonomy" id="45954"/>
    <lineage>
        <taxon>Eukaryota</taxon>
        <taxon>Metazoa</taxon>
        <taxon>Spiralia</taxon>
        <taxon>Lophotrochozoa</taxon>
        <taxon>Mollusca</taxon>
        <taxon>Bivalvia</taxon>
        <taxon>Autobranchia</taxon>
        <taxon>Heteroconchia</taxon>
        <taxon>Euheterodonta</taxon>
        <taxon>Imparidentia</taxon>
        <taxon>Neoheterodontei</taxon>
        <taxon>Myida</taxon>
        <taxon>Dreissenoidea</taxon>
        <taxon>Dreissenidae</taxon>
        <taxon>Dreissena</taxon>
    </lineage>
</organism>
<evidence type="ECO:0000313" key="2">
    <source>
        <dbReference type="Proteomes" id="UP000828390"/>
    </source>
</evidence>
<accession>A0A9D4N477</accession>
<evidence type="ECO:0000313" key="1">
    <source>
        <dbReference type="EMBL" id="KAH3887706.1"/>
    </source>
</evidence>
<protein>
    <submittedName>
        <fullName evidence="1">Uncharacterized protein</fullName>
    </submittedName>
</protein>
<sequence length="64" mass="7109">MLTWWRASSICHRDIIKSNIALVTVSTESLKHNLLIGQGVQLQLSILPHVPLGARPSPDDRPEV</sequence>
<dbReference type="Proteomes" id="UP000828390">
    <property type="component" value="Unassembled WGS sequence"/>
</dbReference>
<gene>
    <name evidence="1" type="ORF">DPMN_011725</name>
</gene>
<reference evidence="1" key="1">
    <citation type="journal article" date="2019" name="bioRxiv">
        <title>The Genome of the Zebra Mussel, Dreissena polymorpha: A Resource for Invasive Species Research.</title>
        <authorList>
            <person name="McCartney M.A."/>
            <person name="Auch B."/>
            <person name="Kono T."/>
            <person name="Mallez S."/>
            <person name="Zhang Y."/>
            <person name="Obille A."/>
            <person name="Becker A."/>
            <person name="Abrahante J.E."/>
            <person name="Garbe J."/>
            <person name="Badalamenti J.P."/>
            <person name="Herman A."/>
            <person name="Mangelson H."/>
            <person name="Liachko I."/>
            <person name="Sullivan S."/>
            <person name="Sone E.D."/>
            <person name="Koren S."/>
            <person name="Silverstein K.A.T."/>
            <person name="Beckman K.B."/>
            <person name="Gohl D.M."/>
        </authorList>
    </citation>
    <scope>NUCLEOTIDE SEQUENCE</scope>
    <source>
        <strain evidence="1">Duluth1</strain>
        <tissue evidence="1">Whole animal</tissue>
    </source>
</reference>
<reference evidence="1" key="2">
    <citation type="submission" date="2020-11" db="EMBL/GenBank/DDBJ databases">
        <authorList>
            <person name="McCartney M.A."/>
            <person name="Auch B."/>
            <person name="Kono T."/>
            <person name="Mallez S."/>
            <person name="Becker A."/>
            <person name="Gohl D.M."/>
            <person name="Silverstein K.A.T."/>
            <person name="Koren S."/>
            <person name="Bechman K.B."/>
            <person name="Herman A."/>
            <person name="Abrahante J.E."/>
            <person name="Garbe J."/>
        </authorList>
    </citation>
    <scope>NUCLEOTIDE SEQUENCE</scope>
    <source>
        <strain evidence="1">Duluth1</strain>
        <tissue evidence="1">Whole animal</tissue>
    </source>
</reference>
<comment type="caution">
    <text evidence="1">The sequence shown here is derived from an EMBL/GenBank/DDBJ whole genome shotgun (WGS) entry which is preliminary data.</text>
</comment>
<dbReference type="AlphaFoldDB" id="A0A9D4N477"/>
<proteinExistence type="predicted"/>
<name>A0A9D4N477_DREPO</name>